<gene>
    <name evidence="6" type="ORF">DGAL_LOCUS5050</name>
</gene>
<evidence type="ECO:0000256" key="3">
    <source>
        <dbReference type="ARBA" id="ARBA00023002"/>
    </source>
</evidence>
<dbReference type="Pfam" id="PF03055">
    <property type="entry name" value="RPE65"/>
    <property type="match status" value="1"/>
</dbReference>
<comment type="caution">
    <text evidence="6">The sequence shown here is derived from an EMBL/GenBank/DDBJ whole genome shotgun (WGS) entry which is preliminary data.</text>
</comment>
<dbReference type="AlphaFoldDB" id="A0A8J2RN63"/>
<sequence>MEGLTATKNTSLFQGTIKDVCENFHFWSIAEHKKNSITGATLIKDSKEDDDIPDSTDSSKKLIDLKTNPPTSPKYPNCDLNIWLRTCEVEILNPLEGIATGAIPTWVNGSLYRNGPGKQDYGRQRVNHLFDAAGLLHKFNVRNGKVTYQSRYVNSTSYVLNTAAGQLLVPEFTTPAAPDPCKTIFHKISSLFVLDQVVSDNAMISIYPLGKDLYAFAETPFIHRIDPVTLETTRRESIYETLNVFNQSSHPHITESGEAYQLGQKIGAKGPSYVIIHYPPPSDDKESNAAERARVVATVSSRSLKEPSYMHSFSITDSYFVLIEQPLNVSFKTVFSSFLSGKPLVNSLKWRPNKKTRIRLISRKTGAELSAQYVTEAFFFLHTINAFEADGHLIVDICCYANAKMLDCMYIEALENAQSDPNYASLFRGRPKRFVLPLNPEQGKIGNLNSYSHSLSEAHWIDGGSSVYIKPDELCQLGCETPQINYNVYNGKPYRYFYAISSDVDAENPGTLIKVDTIEKKCWTWAEKNVYASEPVFVPLPDGKSEDEGVLLSSLIFGGNNEKRTGLLVLDAVTFTEIGRTEFHTPSPVPKCLHGYFYPAK</sequence>
<comment type="similarity">
    <text evidence="1">Belongs to the carotenoid oxygenase family.</text>
</comment>
<dbReference type="GO" id="GO:0042574">
    <property type="term" value="P:retinal metabolic process"/>
    <property type="evidence" value="ECO:0007669"/>
    <property type="project" value="TreeGrafter"/>
</dbReference>
<reference evidence="6" key="1">
    <citation type="submission" date="2021-11" db="EMBL/GenBank/DDBJ databases">
        <authorList>
            <person name="Schell T."/>
        </authorList>
    </citation>
    <scope>NUCLEOTIDE SEQUENCE</scope>
    <source>
        <strain evidence="6">M5</strain>
    </source>
</reference>
<name>A0A8J2RN63_9CRUS</name>
<protein>
    <submittedName>
        <fullName evidence="6">Uncharacterized protein</fullName>
    </submittedName>
</protein>
<dbReference type="GO" id="GO:0010436">
    <property type="term" value="F:carotenoid dioxygenase activity"/>
    <property type="evidence" value="ECO:0007669"/>
    <property type="project" value="TreeGrafter"/>
</dbReference>
<dbReference type="OrthoDB" id="1069523at2759"/>
<feature type="binding site" evidence="5">
    <location>
        <position position="311"/>
    </location>
    <ligand>
        <name>Fe cation</name>
        <dbReference type="ChEBI" id="CHEBI:24875"/>
        <note>catalytic</note>
    </ligand>
</feature>
<dbReference type="GO" id="GO:0016121">
    <property type="term" value="P:carotene catabolic process"/>
    <property type="evidence" value="ECO:0007669"/>
    <property type="project" value="TreeGrafter"/>
</dbReference>
<keyword evidence="2 5" id="KW-0479">Metal-binding</keyword>
<keyword evidence="7" id="KW-1185">Reference proteome</keyword>
<dbReference type="EMBL" id="CAKKLH010000089">
    <property type="protein sequence ID" value="CAH0102613.1"/>
    <property type="molecule type" value="Genomic_DNA"/>
</dbReference>
<evidence type="ECO:0000313" key="7">
    <source>
        <dbReference type="Proteomes" id="UP000789390"/>
    </source>
</evidence>
<feature type="binding site" evidence="5">
    <location>
        <position position="594"/>
    </location>
    <ligand>
        <name>Fe cation</name>
        <dbReference type="ChEBI" id="CHEBI:24875"/>
        <note>catalytic</note>
    </ligand>
</feature>
<feature type="binding site" evidence="5">
    <location>
        <position position="382"/>
    </location>
    <ligand>
        <name>Fe cation</name>
        <dbReference type="ChEBI" id="CHEBI:24875"/>
        <note>catalytic</note>
    </ligand>
</feature>
<dbReference type="InterPro" id="IPR004294">
    <property type="entry name" value="Carotenoid_Oase"/>
</dbReference>
<evidence type="ECO:0000313" key="6">
    <source>
        <dbReference type="EMBL" id="CAH0102613.1"/>
    </source>
</evidence>
<evidence type="ECO:0000256" key="1">
    <source>
        <dbReference type="ARBA" id="ARBA00006787"/>
    </source>
</evidence>
<organism evidence="6 7">
    <name type="scientific">Daphnia galeata</name>
    <dbReference type="NCBI Taxonomy" id="27404"/>
    <lineage>
        <taxon>Eukaryota</taxon>
        <taxon>Metazoa</taxon>
        <taxon>Ecdysozoa</taxon>
        <taxon>Arthropoda</taxon>
        <taxon>Crustacea</taxon>
        <taxon>Branchiopoda</taxon>
        <taxon>Diplostraca</taxon>
        <taxon>Cladocera</taxon>
        <taxon>Anomopoda</taxon>
        <taxon>Daphniidae</taxon>
        <taxon>Daphnia</taxon>
    </lineage>
</organism>
<dbReference type="GO" id="GO:0003834">
    <property type="term" value="F:beta-carotene 15,15'-dioxygenase activity"/>
    <property type="evidence" value="ECO:0007669"/>
    <property type="project" value="TreeGrafter"/>
</dbReference>
<evidence type="ECO:0000256" key="2">
    <source>
        <dbReference type="ARBA" id="ARBA00022723"/>
    </source>
</evidence>
<feature type="binding site" evidence="5">
    <location>
        <position position="250"/>
    </location>
    <ligand>
        <name>Fe cation</name>
        <dbReference type="ChEBI" id="CHEBI:24875"/>
        <note>catalytic</note>
    </ligand>
</feature>
<dbReference type="GO" id="GO:0046872">
    <property type="term" value="F:metal ion binding"/>
    <property type="evidence" value="ECO:0007669"/>
    <property type="project" value="UniProtKB-KW"/>
</dbReference>
<dbReference type="PANTHER" id="PTHR10543">
    <property type="entry name" value="BETA-CAROTENE DIOXYGENASE"/>
    <property type="match status" value="1"/>
</dbReference>
<proteinExistence type="inferred from homology"/>
<dbReference type="PANTHER" id="PTHR10543:SF24">
    <property type="entry name" value="CAROTENOID ISOMEROOXYGENASE"/>
    <property type="match status" value="1"/>
</dbReference>
<keyword evidence="4 5" id="KW-0408">Iron</keyword>
<accession>A0A8J2RN63</accession>
<keyword evidence="3" id="KW-0560">Oxidoreductase</keyword>
<evidence type="ECO:0000256" key="5">
    <source>
        <dbReference type="PIRSR" id="PIRSR604294-1"/>
    </source>
</evidence>
<evidence type="ECO:0000256" key="4">
    <source>
        <dbReference type="ARBA" id="ARBA00023004"/>
    </source>
</evidence>
<dbReference type="Proteomes" id="UP000789390">
    <property type="component" value="Unassembled WGS sequence"/>
</dbReference>
<comment type="cofactor">
    <cofactor evidence="5">
        <name>Fe(2+)</name>
        <dbReference type="ChEBI" id="CHEBI:29033"/>
    </cofactor>
    <text evidence="5">Binds 1 Fe(2+) ion per subunit.</text>
</comment>